<keyword evidence="1" id="KW-1133">Transmembrane helix</keyword>
<proteinExistence type="predicted"/>
<feature type="domain" description="Lon proteolytic" evidence="2">
    <location>
        <begin position="253"/>
        <end position="347"/>
    </location>
</feature>
<dbReference type="Gene3D" id="2.30.42.10">
    <property type="match status" value="1"/>
</dbReference>
<dbReference type="KEGG" id="sap:Sulac_2447"/>
<reference evidence="4" key="1">
    <citation type="submission" date="2011-12" db="EMBL/GenBank/DDBJ databases">
        <title>The complete genome of chromosome of Sulfobacillus acidophilus DSM 10332.</title>
        <authorList>
            <person name="Lucas S."/>
            <person name="Han J."/>
            <person name="Lapidus A."/>
            <person name="Bruce D."/>
            <person name="Goodwin L."/>
            <person name="Pitluck S."/>
            <person name="Peters L."/>
            <person name="Kyrpides N."/>
            <person name="Mavromatis K."/>
            <person name="Ivanova N."/>
            <person name="Mikhailova N."/>
            <person name="Chertkov O."/>
            <person name="Saunders E."/>
            <person name="Detter J.C."/>
            <person name="Tapia R."/>
            <person name="Han C."/>
            <person name="Land M."/>
            <person name="Hauser L."/>
            <person name="Markowitz V."/>
            <person name="Cheng J.-F."/>
            <person name="Hugenholtz P."/>
            <person name="Woyke T."/>
            <person name="Wu D."/>
            <person name="Pukall R."/>
            <person name="Gehrich-Schroeter G."/>
            <person name="Schneider S."/>
            <person name="Klenk H.-P."/>
            <person name="Eisen J.A."/>
        </authorList>
    </citation>
    <scope>NUCLEOTIDE SEQUENCE [LARGE SCALE GENOMIC DNA]</scope>
    <source>
        <strain evidence="4">ATCC 700253 / DSM 10332 / NAL</strain>
    </source>
</reference>
<evidence type="ECO:0000313" key="3">
    <source>
        <dbReference type="EMBL" id="AEW05910.1"/>
    </source>
</evidence>
<reference evidence="3 4" key="2">
    <citation type="journal article" date="2012" name="Stand. Genomic Sci.">
        <title>Complete genome sequence of the moderately thermophilic mineral-sulfide-oxidizing firmicute Sulfobacillus acidophilus type strain (NAL(T)).</title>
        <authorList>
            <person name="Anderson I."/>
            <person name="Chertkov O."/>
            <person name="Chen A."/>
            <person name="Saunders E."/>
            <person name="Lapidus A."/>
            <person name="Nolan M."/>
            <person name="Lucas S."/>
            <person name="Hammon N."/>
            <person name="Deshpande S."/>
            <person name="Cheng J.F."/>
            <person name="Han C."/>
            <person name="Tapia R."/>
            <person name="Goodwin L.A."/>
            <person name="Pitluck S."/>
            <person name="Liolios K."/>
            <person name="Pagani I."/>
            <person name="Ivanova N."/>
            <person name="Mikhailova N."/>
            <person name="Pati A."/>
            <person name="Palaniappan K."/>
            <person name="Land M."/>
            <person name="Pan C."/>
            <person name="Rohde M."/>
            <person name="Pukall R."/>
            <person name="Goker M."/>
            <person name="Detter J.C."/>
            <person name="Woyke T."/>
            <person name="Bristow J."/>
            <person name="Eisen J.A."/>
            <person name="Markowitz V."/>
            <person name="Hugenholtz P."/>
            <person name="Kyrpides N.C."/>
            <person name="Klenk H.P."/>
            <person name="Mavromatis K."/>
        </authorList>
    </citation>
    <scope>NUCLEOTIDE SEQUENCE [LARGE SCALE GENOMIC DNA]</scope>
    <source>
        <strain evidence="4">ATCC 700253 / DSM 10332 / NAL</strain>
    </source>
</reference>
<dbReference type="HOGENOM" id="CLU_042037_2_0_9"/>
<gene>
    <name evidence="3" type="ordered locus">Sulac_2447</name>
</gene>
<dbReference type="Proteomes" id="UP000005439">
    <property type="component" value="Chromosome"/>
</dbReference>
<dbReference type="GO" id="GO:0006508">
    <property type="term" value="P:proteolysis"/>
    <property type="evidence" value="ECO:0007669"/>
    <property type="project" value="InterPro"/>
</dbReference>
<dbReference type="GO" id="GO:0004252">
    <property type="term" value="F:serine-type endopeptidase activity"/>
    <property type="evidence" value="ECO:0007669"/>
    <property type="project" value="InterPro"/>
</dbReference>
<dbReference type="GO" id="GO:0030163">
    <property type="term" value="P:protein catabolic process"/>
    <property type="evidence" value="ECO:0007669"/>
    <property type="project" value="InterPro"/>
</dbReference>
<dbReference type="GO" id="GO:0005524">
    <property type="term" value="F:ATP binding"/>
    <property type="evidence" value="ECO:0007669"/>
    <property type="project" value="InterPro"/>
</dbReference>
<name>G8TVJ1_SULAD</name>
<protein>
    <submittedName>
        <fullName evidence="3">PDZ/DHR/GLGF domain protein</fullName>
    </submittedName>
</protein>
<dbReference type="InterPro" id="IPR020568">
    <property type="entry name" value="Ribosomal_Su5_D2-typ_SF"/>
</dbReference>
<dbReference type="Pfam" id="PF05362">
    <property type="entry name" value="Lon_C"/>
    <property type="match status" value="1"/>
</dbReference>
<dbReference type="EMBL" id="CP003179">
    <property type="protein sequence ID" value="AEW05910.1"/>
    <property type="molecule type" value="Genomic_DNA"/>
</dbReference>
<organism evidence="3 4">
    <name type="scientific">Sulfobacillus acidophilus (strain ATCC 700253 / DSM 10332 / NAL)</name>
    <dbReference type="NCBI Taxonomy" id="679936"/>
    <lineage>
        <taxon>Bacteria</taxon>
        <taxon>Bacillati</taxon>
        <taxon>Bacillota</taxon>
        <taxon>Clostridia</taxon>
        <taxon>Eubacteriales</taxon>
        <taxon>Clostridiales Family XVII. Incertae Sedis</taxon>
        <taxon>Sulfobacillus</taxon>
    </lineage>
</organism>
<dbReference type="InterPro" id="IPR036034">
    <property type="entry name" value="PDZ_sf"/>
</dbReference>
<keyword evidence="1" id="KW-0472">Membrane</keyword>
<dbReference type="InterPro" id="IPR008269">
    <property type="entry name" value="Lon_proteolytic"/>
</dbReference>
<dbReference type="AlphaFoldDB" id="G8TVJ1"/>
<dbReference type="GO" id="GO:0004176">
    <property type="term" value="F:ATP-dependent peptidase activity"/>
    <property type="evidence" value="ECO:0007669"/>
    <property type="project" value="InterPro"/>
</dbReference>
<dbReference type="SUPFAM" id="SSF54211">
    <property type="entry name" value="Ribosomal protein S5 domain 2-like"/>
    <property type="match status" value="1"/>
</dbReference>
<keyword evidence="1" id="KW-0812">Transmembrane</keyword>
<dbReference type="Gene3D" id="3.30.230.10">
    <property type="match status" value="1"/>
</dbReference>
<evidence type="ECO:0000259" key="2">
    <source>
        <dbReference type="Pfam" id="PF05362"/>
    </source>
</evidence>
<dbReference type="PANTHER" id="PTHR10046">
    <property type="entry name" value="ATP DEPENDENT LON PROTEASE FAMILY MEMBER"/>
    <property type="match status" value="1"/>
</dbReference>
<sequence>MPSAPAGNPGFIGGMRVQKKRRGWASFLWIVALAAIIVEVLRFIPSGYVMISPGITGNLAEMVHVKGGHPPGPGKLLMVAVDLGPASEFQYLVNHFNPTVEFLPIQQALGGLNMNQYVQLNLNMMQQSQWAAEVAGERLAGLPAKIVTVPGALVTGVLKTGTALNKILQGDLIVQIGPYPVTSPNQVRAIMEQHYKVGQWVSITVRRHGVLRVVRVRTTHIALDPAPAIGVAITALQKPVVPRPVTIKANNIGGPSAGMMFALEIYDQITGRDIAHHQVVAGTGEILPNGQVEPIGGVAQKVVTVYRAGARIFLCPVANYPKAKAMASRMGYPMKIYPVATLSQALHDIQAATS</sequence>
<evidence type="ECO:0000313" key="4">
    <source>
        <dbReference type="Proteomes" id="UP000005439"/>
    </source>
</evidence>
<dbReference type="MEROPS" id="S16.012"/>
<dbReference type="SUPFAM" id="SSF50156">
    <property type="entry name" value="PDZ domain-like"/>
    <property type="match status" value="1"/>
</dbReference>
<keyword evidence="4" id="KW-1185">Reference proteome</keyword>
<dbReference type="PATRIC" id="fig|679936.5.peg.2534"/>
<dbReference type="InterPro" id="IPR014721">
    <property type="entry name" value="Ribsml_uS5_D2-typ_fold_subgr"/>
</dbReference>
<dbReference type="STRING" id="679936.Sulac_2447"/>
<accession>G8TVJ1</accession>
<feature type="transmembrane region" description="Helical" evidence="1">
    <location>
        <begin position="24"/>
        <end position="44"/>
    </location>
</feature>
<evidence type="ECO:0000256" key="1">
    <source>
        <dbReference type="SAM" id="Phobius"/>
    </source>
</evidence>
<dbReference type="InterPro" id="IPR027065">
    <property type="entry name" value="Lon_Prtase"/>
</dbReference>